<dbReference type="GO" id="GO:0006355">
    <property type="term" value="P:regulation of DNA-templated transcription"/>
    <property type="evidence" value="ECO:0007669"/>
    <property type="project" value="InterPro"/>
</dbReference>
<dbReference type="Gene3D" id="2.170.150.80">
    <property type="entry name" value="NAC domain"/>
    <property type="match status" value="1"/>
</dbReference>
<dbReference type="KEGG" id="rarg:115752019"/>
<evidence type="ECO:0000256" key="1">
    <source>
        <dbReference type="ARBA" id="ARBA00023015"/>
    </source>
</evidence>
<dbReference type="AlphaFoldDB" id="A0A8B8QI43"/>
<dbReference type="Proteomes" id="UP000827889">
    <property type="component" value="Chromosome 7"/>
</dbReference>
<protein>
    <submittedName>
        <fullName evidence="7">NAC domain-containing protein 2-like</fullName>
    </submittedName>
</protein>
<evidence type="ECO:0000259" key="5">
    <source>
        <dbReference type="PROSITE" id="PS51005"/>
    </source>
</evidence>
<dbReference type="SUPFAM" id="SSF101941">
    <property type="entry name" value="NAC domain"/>
    <property type="match status" value="1"/>
</dbReference>
<evidence type="ECO:0000256" key="4">
    <source>
        <dbReference type="ARBA" id="ARBA00023242"/>
    </source>
</evidence>
<gene>
    <name evidence="7" type="primary">LOC115752019</name>
</gene>
<dbReference type="RefSeq" id="XP_030545902.1">
    <property type="nucleotide sequence ID" value="XM_030690042.1"/>
</dbReference>
<keyword evidence="6" id="KW-1185">Reference proteome</keyword>
<dbReference type="PROSITE" id="PS51005">
    <property type="entry name" value="NAC"/>
    <property type="match status" value="1"/>
</dbReference>
<dbReference type="PANTHER" id="PTHR31719">
    <property type="entry name" value="NAC TRANSCRIPTION FACTOR 56"/>
    <property type="match status" value="1"/>
</dbReference>
<evidence type="ECO:0000313" key="6">
    <source>
        <dbReference type="Proteomes" id="UP000827889"/>
    </source>
</evidence>
<reference evidence="7" key="1">
    <citation type="submission" date="2025-08" db="UniProtKB">
        <authorList>
            <consortium name="RefSeq"/>
        </authorList>
    </citation>
    <scope>IDENTIFICATION</scope>
    <source>
        <tissue evidence="7">Leaf</tissue>
    </source>
</reference>
<feature type="domain" description="NAC" evidence="5">
    <location>
        <begin position="4"/>
        <end position="145"/>
    </location>
</feature>
<keyword evidence="2" id="KW-0238">DNA-binding</keyword>
<dbReference type="OrthoDB" id="774757at2759"/>
<keyword evidence="1" id="KW-0805">Transcription regulation</keyword>
<accession>A0A8B8QI43</accession>
<dbReference type="InterPro" id="IPR036093">
    <property type="entry name" value="NAC_dom_sf"/>
</dbReference>
<dbReference type="GeneID" id="115752019"/>
<dbReference type="GO" id="GO:0048731">
    <property type="term" value="P:system development"/>
    <property type="evidence" value="ECO:0007669"/>
    <property type="project" value="TreeGrafter"/>
</dbReference>
<name>A0A8B8QI43_9MYRT</name>
<sequence>MNGYPIGFRFHPSEDDLFFHYLAKKVAGESEAIPPFMPEVDIYCDGDPWEIFDSNSRESFYVFTRLKVIKSRVKRTAGSGTWSNGNKRKIMDSRGEVVGYNKLFTFKSSAGSEKMENGRWTMHEYSMIGQENPFDGQIVPEDNYC</sequence>
<dbReference type="GO" id="GO:0003677">
    <property type="term" value="F:DNA binding"/>
    <property type="evidence" value="ECO:0007669"/>
    <property type="project" value="UniProtKB-KW"/>
</dbReference>
<keyword evidence="4" id="KW-0539">Nucleus</keyword>
<evidence type="ECO:0000313" key="7">
    <source>
        <dbReference type="RefSeq" id="XP_030545902.1"/>
    </source>
</evidence>
<evidence type="ECO:0000256" key="3">
    <source>
        <dbReference type="ARBA" id="ARBA00023163"/>
    </source>
</evidence>
<dbReference type="PANTHER" id="PTHR31719:SF164">
    <property type="entry name" value="NAC DOMAIN-CONTAINING PROTEIN"/>
    <property type="match status" value="1"/>
</dbReference>
<proteinExistence type="predicted"/>
<dbReference type="InterPro" id="IPR003441">
    <property type="entry name" value="NAC-dom"/>
</dbReference>
<dbReference type="Pfam" id="PF02365">
    <property type="entry name" value="NAM"/>
    <property type="match status" value="1"/>
</dbReference>
<organism evidence="6 7">
    <name type="scientific">Rhodamnia argentea</name>
    <dbReference type="NCBI Taxonomy" id="178133"/>
    <lineage>
        <taxon>Eukaryota</taxon>
        <taxon>Viridiplantae</taxon>
        <taxon>Streptophyta</taxon>
        <taxon>Embryophyta</taxon>
        <taxon>Tracheophyta</taxon>
        <taxon>Spermatophyta</taxon>
        <taxon>Magnoliopsida</taxon>
        <taxon>eudicotyledons</taxon>
        <taxon>Gunneridae</taxon>
        <taxon>Pentapetalae</taxon>
        <taxon>rosids</taxon>
        <taxon>malvids</taxon>
        <taxon>Myrtales</taxon>
        <taxon>Myrtaceae</taxon>
        <taxon>Myrtoideae</taxon>
        <taxon>Myrteae</taxon>
        <taxon>Australasian group</taxon>
        <taxon>Rhodamnia</taxon>
    </lineage>
</organism>
<evidence type="ECO:0000256" key="2">
    <source>
        <dbReference type="ARBA" id="ARBA00023125"/>
    </source>
</evidence>
<keyword evidence="3" id="KW-0804">Transcription</keyword>